<organism evidence="2 3">
    <name type="scientific">Elasticomyces elasticus</name>
    <dbReference type="NCBI Taxonomy" id="574655"/>
    <lineage>
        <taxon>Eukaryota</taxon>
        <taxon>Fungi</taxon>
        <taxon>Dikarya</taxon>
        <taxon>Ascomycota</taxon>
        <taxon>Pezizomycotina</taxon>
        <taxon>Dothideomycetes</taxon>
        <taxon>Dothideomycetidae</taxon>
        <taxon>Mycosphaerellales</taxon>
        <taxon>Teratosphaeriaceae</taxon>
        <taxon>Elasticomyces</taxon>
    </lineage>
</organism>
<dbReference type="EMBL" id="JAVRQU010000002">
    <property type="protein sequence ID" value="KAK5706809.1"/>
    <property type="molecule type" value="Genomic_DNA"/>
</dbReference>
<evidence type="ECO:0000256" key="1">
    <source>
        <dbReference type="SAM" id="Phobius"/>
    </source>
</evidence>
<dbReference type="AlphaFoldDB" id="A0AAN8A669"/>
<gene>
    <name evidence="2" type="ORF">LTR97_001801</name>
</gene>
<dbReference type="Proteomes" id="UP001310594">
    <property type="component" value="Unassembled WGS sequence"/>
</dbReference>
<feature type="transmembrane region" description="Helical" evidence="1">
    <location>
        <begin position="32"/>
        <end position="50"/>
    </location>
</feature>
<reference evidence="2" key="1">
    <citation type="submission" date="2023-08" db="EMBL/GenBank/DDBJ databases">
        <title>Black Yeasts Isolated from many extreme environments.</title>
        <authorList>
            <person name="Coleine C."/>
            <person name="Stajich J.E."/>
            <person name="Selbmann L."/>
        </authorList>
    </citation>
    <scope>NUCLEOTIDE SEQUENCE</scope>
    <source>
        <strain evidence="2">CCFEE 5810</strain>
    </source>
</reference>
<name>A0AAN8A669_9PEZI</name>
<sequence>MSTILSITTSVLYLTYPALLTAFRTILWPVSIATVIYISGSTFDIVARLLKQDPKKLPNDRLPLHNEPDKTSEDMSNAELAAFFGTIATSRYIFRRAKLEMFARQPGEEPAHVTVVLGCVLAMLVGHAALVLVVWMIVRASTVAQKAWRYCTRPTPIETNPTTTAFSTTSLSAVDTSEEYDSDDTSSDWSSFLSDYDQEVDTLEGYDSDDTLSDWSTVLPDYAWGR</sequence>
<evidence type="ECO:0000313" key="3">
    <source>
        <dbReference type="Proteomes" id="UP001310594"/>
    </source>
</evidence>
<proteinExistence type="predicted"/>
<protein>
    <submittedName>
        <fullName evidence="2">Uncharacterized protein</fullName>
    </submittedName>
</protein>
<accession>A0AAN8A669</accession>
<evidence type="ECO:0000313" key="2">
    <source>
        <dbReference type="EMBL" id="KAK5706809.1"/>
    </source>
</evidence>
<comment type="caution">
    <text evidence="2">The sequence shown here is derived from an EMBL/GenBank/DDBJ whole genome shotgun (WGS) entry which is preliminary data.</text>
</comment>
<keyword evidence="1" id="KW-1133">Transmembrane helix</keyword>
<keyword evidence="1" id="KW-0472">Membrane</keyword>
<keyword evidence="1" id="KW-0812">Transmembrane</keyword>
<feature type="transmembrane region" description="Helical" evidence="1">
    <location>
        <begin position="78"/>
        <end position="94"/>
    </location>
</feature>
<feature type="transmembrane region" description="Helical" evidence="1">
    <location>
        <begin position="114"/>
        <end position="138"/>
    </location>
</feature>